<dbReference type="AlphaFoldDB" id="A0A3B1ALJ4"/>
<dbReference type="PANTHER" id="PTHR30093">
    <property type="entry name" value="GENERAL SECRETION PATHWAY PROTEIN G"/>
    <property type="match status" value="1"/>
</dbReference>
<name>A0A3B1ALJ4_9ZZZZ</name>
<dbReference type="InterPro" id="IPR010054">
    <property type="entry name" value="Type2_sec_GspG"/>
</dbReference>
<dbReference type="NCBIfam" id="TIGR01710">
    <property type="entry name" value="typeII_sec_gspG"/>
    <property type="match status" value="1"/>
</dbReference>
<evidence type="ECO:0000256" key="7">
    <source>
        <dbReference type="ARBA" id="ARBA00022692"/>
    </source>
</evidence>
<evidence type="ECO:0000256" key="9">
    <source>
        <dbReference type="ARBA" id="ARBA00023136"/>
    </source>
</evidence>
<dbReference type="InterPro" id="IPR000983">
    <property type="entry name" value="Bac_GSPG_pilin"/>
</dbReference>
<keyword evidence="9 10" id="KW-0472">Membrane</keyword>
<evidence type="ECO:0000256" key="5">
    <source>
        <dbReference type="ARBA" id="ARBA00022481"/>
    </source>
</evidence>
<evidence type="ECO:0000256" key="4">
    <source>
        <dbReference type="ARBA" id="ARBA00022475"/>
    </source>
</evidence>
<dbReference type="InterPro" id="IPR045584">
    <property type="entry name" value="Pilin-like"/>
</dbReference>
<evidence type="ECO:0000256" key="1">
    <source>
        <dbReference type="ARBA" id="ARBA00004377"/>
    </source>
</evidence>
<dbReference type="Pfam" id="PF08334">
    <property type="entry name" value="T2SSG"/>
    <property type="match status" value="1"/>
</dbReference>
<dbReference type="PRINTS" id="PR00813">
    <property type="entry name" value="BCTERIALGSPG"/>
</dbReference>
<comment type="similarity">
    <text evidence="2">Belongs to the GSP G family.</text>
</comment>
<keyword evidence="6" id="KW-0997">Cell inner membrane</keyword>
<dbReference type="GO" id="GO:0015628">
    <property type="term" value="P:protein secretion by the type II secretion system"/>
    <property type="evidence" value="ECO:0007669"/>
    <property type="project" value="InterPro"/>
</dbReference>
<evidence type="ECO:0000256" key="8">
    <source>
        <dbReference type="ARBA" id="ARBA00022989"/>
    </source>
</evidence>
<dbReference type="InterPro" id="IPR013545">
    <property type="entry name" value="T2SS_protein-GspG_C"/>
</dbReference>
<evidence type="ECO:0000256" key="2">
    <source>
        <dbReference type="ARBA" id="ARBA00009984"/>
    </source>
</evidence>
<dbReference type="NCBIfam" id="TIGR02532">
    <property type="entry name" value="IV_pilin_GFxxxE"/>
    <property type="match status" value="1"/>
</dbReference>
<keyword evidence="8 10" id="KW-1133">Transmembrane helix</keyword>
<accession>A0A3B1ALJ4</accession>
<dbReference type="GO" id="GO:0015627">
    <property type="term" value="C:type II protein secretion system complex"/>
    <property type="evidence" value="ECO:0007669"/>
    <property type="project" value="InterPro"/>
</dbReference>
<evidence type="ECO:0000259" key="11">
    <source>
        <dbReference type="Pfam" id="PF08334"/>
    </source>
</evidence>
<evidence type="ECO:0000256" key="6">
    <source>
        <dbReference type="ARBA" id="ARBA00022519"/>
    </source>
</evidence>
<dbReference type="Gene3D" id="3.30.700.10">
    <property type="entry name" value="Glycoprotein, Type 4 Pilin"/>
    <property type="match status" value="1"/>
</dbReference>
<dbReference type="GO" id="GO:0005886">
    <property type="term" value="C:plasma membrane"/>
    <property type="evidence" value="ECO:0007669"/>
    <property type="project" value="UniProtKB-SubCell"/>
</dbReference>
<dbReference type="SUPFAM" id="SSF54523">
    <property type="entry name" value="Pili subunits"/>
    <property type="match status" value="1"/>
</dbReference>
<protein>
    <recommendedName>
        <fullName evidence="3">Type II secretion system core protein G</fullName>
    </recommendedName>
</protein>
<organism evidence="12">
    <name type="scientific">hydrothermal vent metagenome</name>
    <dbReference type="NCBI Taxonomy" id="652676"/>
    <lineage>
        <taxon>unclassified sequences</taxon>
        <taxon>metagenomes</taxon>
        <taxon>ecological metagenomes</taxon>
    </lineage>
</organism>
<dbReference type="InterPro" id="IPR012902">
    <property type="entry name" value="N_methyl_site"/>
</dbReference>
<dbReference type="PROSITE" id="PS00409">
    <property type="entry name" value="PROKAR_NTER_METHYL"/>
    <property type="match status" value="1"/>
</dbReference>
<sequence length="210" mass="23570">MKLLCNHNEDPTQFIIHSTNQYLALPKHDHLQDLGSITPRYWYDERFIQLNYKRIAPMLQKTRHNDSPKPTGRAAGFTLIEILVVVVIMGILAAIIVPRVMDQPDQARVTKAKSDIQSLVTALEMYKLQNYNYPSTDQGLQALLTKPDGQPEARNWKTGGYIDRLPKDPWDNSYKYLSPGAHGLFDVFSLGADGVSGGEGIGEDIGSWTN</sequence>
<keyword evidence="4" id="KW-1003">Cell membrane</keyword>
<keyword evidence="7 10" id="KW-0812">Transmembrane</keyword>
<dbReference type="EMBL" id="UOFX01000017">
    <property type="protein sequence ID" value="VAX06769.1"/>
    <property type="molecule type" value="Genomic_DNA"/>
</dbReference>
<feature type="transmembrane region" description="Helical" evidence="10">
    <location>
        <begin position="74"/>
        <end position="97"/>
    </location>
</feature>
<dbReference type="Pfam" id="PF07963">
    <property type="entry name" value="N_methyl"/>
    <property type="match status" value="1"/>
</dbReference>
<evidence type="ECO:0000256" key="10">
    <source>
        <dbReference type="SAM" id="Phobius"/>
    </source>
</evidence>
<proteinExistence type="inferred from homology"/>
<reference evidence="12" key="1">
    <citation type="submission" date="2018-06" db="EMBL/GenBank/DDBJ databases">
        <authorList>
            <person name="Zhirakovskaya E."/>
        </authorList>
    </citation>
    <scope>NUCLEOTIDE SEQUENCE</scope>
</reference>
<evidence type="ECO:0000313" key="12">
    <source>
        <dbReference type="EMBL" id="VAX06769.1"/>
    </source>
</evidence>
<evidence type="ECO:0000256" key="3">
    <source>
        <dbReference type="ARBA" id="ARBA00020042"/>
    </source>
</evidence>
<dbReference type="PANTHER" id="PTHR30093:SF44">
    <property type="entry name" value="TYPE II SECRETION SYSTEM CORE PROTEIN G"/>
    <property type="match status" value="1"/>
</dbReference>
<feature type="domain" description="Type II secretion system protein GspG C-terminal" evidence="11">
    <location>
        <begin position="99"/>
        <end position="208"/>
    </location>
</feature>
<keyword evidence="5" id="KW-0488">Methylation</keyword>
<gene>
    <name evidence="12" type="ORF">MNBD_GAMMA26-1240</name>
</gene>
<comment type="subcellular location">
    <subcellularLocation>
        <location evidence="1">Cell inner membrane</location>
        <topology evidence="1">Single-pass membrane protein</topology>
    </subcellularLocation>
</comment>